<protein>
    <submittedName>
        <fullName evidence="2">Uncharacterized protein</fullName>
    </submittedName>
</protein>
<proteinExistence type="predicted"/>
<reference evidence="2 3" key="1">
    <citation type="submission" date="2015-01" db="EMBL/GenBank/DDBJ databases">
        <title>Deinococcus puniceus/DY1/ whole genome sequencing.</title>
        <authorList>
            <person name="Kim M.K."/>
            <person name="Srinivasan S."/>
            <person name="Lee J.-J."/>
        </authorList>
    </citation>
    <scope>NUCLEOTIDE SEQUENCE [LARGE SCALE GENOMIC DNA]</scope>
    <source>
        <strain evidence="2 3">DY1</strain>
    </source>
</reference>
<dbReference type="AlphaFoldDB" id="A0A172TBU2"/>
<dbReference type="STRING" id="1182568.SU48_12145"/>
<keyword evidence="3" id="KW-1185">Reference proteome</keyword>
<dbReference type="PATRIC" id="fig|1182568.3.peg.2511"/>
<gene>
    <name evidence="2" type="ORF">SU48_12145</name>
</gene>
<evidence type="ECO:0000313" key="3">
    <source>
        <dbReference type="Proteomes" id="UP000077363"/>
    </source>
</evidence>
<dbReference type="KEGG" id="dpu:SU48_12145"/>
<evidence type="ECO:0000256" key="1">
    <source>
        <dbReference type="SAM" id="MobiDB-lite"/>
    </source>
</evidence>
<feature type="region of interest" description="Disordered" evidence="1">
    <location>
        <begin position="47"/>
        <end position="72"/>
    </location>
</feature>
<accession>A0A172TBU2</accession>
<organism evidence="2 3">
    <name type="scientific">Deinococcus puniceus</name>
    <dbReference type="NCBI Taxonomy" id="1182568"/>
    <lineage>
        <taxon>Bacteria</taxon>
        <taxon>Thermotogati</taxon>
        <taxon>Deinococcota</taxon>
        <taxon>Deinococci</taxon>
        <taxon>Deinococcales</taxon>
        <taxon>Deinococcaceae</taxon>
        <taxon>Deinococcus</taxon>
    </lineage>
</organism>
<name>A0A172TBU2_9DEIO</name>
<dbReference type="Proteomes" id="UP000077363">
    <property type="component" value="Chromosome"/>
</dbReference>
<dbReference type="EMBL" id="CP011387">
    <property type="protein sequence ID" value="ANE44387.1"/>
    <property type="molecule type" value="Genomic_DNA"/>
</dbReference>
<evidence type="ECO:0000313" key="2">
    <source>
        <dbReference type="EMBL" id="ANE44387.1"/>
    </source>
</evidence>
<sequence>MDGFPAFFWKAGHAVEAYGGGCGGETWDMPRSAQVAAIIVLFKAHDSKPPEGHRNSVRGAGHSTRPGIASEYPREPQGNVCFHFRKLIIVWAV</sequence>